<gene>
    <name evidence="1" type="ORF">ACD_3C00041G0001</name>
</gene>
<dbReference type="AlphaFoldDB" id="K2FBX9"/>
<name>K2FBX9_9BACT</name>
<sequence length="422" mass="49478">MTRNQEQQTHSTEQQGKKIDVQHIRKKNESRLNGENAAATAAVIKQAFESNPLPHTKAKLLFQTNNSIITTESSAYYKERGLVKEKPFVPAFDQRNEQKRVEGIFLKNHKWEIWKNEKKMISATVTYLENIQGKLAQNWRPKSENEFIYMLISSKALKIIWNPDIKENSLKAELWNIVKDVSKGINEEVWWLKDSLSPLDPTLYITWLVNFALSIWFELIPSSNEKLDFWLNEQTNEKWHWLMWTVALWTLAWTILVLYKKWKIKEATEKLKEFARLSWAKLQKLWTGVNEGWTTRINDIPVKSSKKAKRLTRSEKISKAEARSWISKDVVETNAKLWNDARIAKAEEILKGKGLLAKDEHLSEVQKSEILANHFAIKGEVYGFDSTGILQKTRKWKEAANRAMNRWKEWKGLEREGRRALM</sequence>
<comment type="caution">
    <text evidence="1">The sequence shown here is derived from an EMBL/GenBank/DDBJ whole genome shotgun (WGS) entry which is preliminary data.</text>
</comment>
<evidence type="ECO:0000313" key="1">
    <source>
        <dbReference type="EMBL" id="EKE28596.1"/>
    </source>
</evidence>
<feature type="non-terminal residue" evidence="1">
    <location>
        <position position="422"/>
    </location>
</feature>
<protein>
    <submittedName>
        <fullName evidence="1">Uncharacterized protein</fullName>
    </submittedName>
</protein>
<proteinExistence type="predicted"/>
<dbReference type="EMBL" id="AMFJ01000315">
    <property type="protein sequence ID" value="EKE28596.1"/>
    <property type="molecule type" value="Genomic_DNA"/>
</dbReference>
<organism evidence="1">
    <name type="scientific">uncultured bacterium</name>
    <name type="common">gcode 4</name>
    <dbReference type="NCBI Taxonomy" id="1234023"/>
    <lineage>
        <taxon>Bacteria</taxon>
        <taxon>environmental samples</taxon>
    </lineage>
</organism>
<accession>K2FBX9</accession>
<reference evidence="1" key="1">
    <citation type="journal article" date="2012" name="Science">
        <title>Fermentation, hydrogen, and sulfur metabolism in multiple uncultivated bacterial phyla.</title>
        <authorList>
            <person name="Wrighton K.C."/>
            <person name="Thomas B.C."/>
            <person name="Sharon I."/>
            <person name="Miller C.S."/>
            <person name="Castelle C.J."/>
            <person name="VerBerkmoes N.C."/>
            <person name="Wilkins M.J."/>
            <person name="Hettich R.L."/>
            <person name="Lipton M.S."/>
            <person name="Williams K.H."/>
            <person name="Long P.E."/>
            <person name="Banfield J.F."/>
        </authorList>
    </citation>
    <scope>NUCLEOTIDE SEQUENCE [LARGE SCALE GENOMIC DNA]</scope>
</reference>